<organism evidence="1 2">
    <name type="scientific">Leuconostoc phage Ln-9</name>
    <dbReference type="NCBI Taxonomy" id="1536605"/>
    <lineage>
        <taxon>Viruses</taxon>
        <taxon>Duplodnaviria</taxon>
        <taxon>Heunggongvirae</taxon>
        <taxon>Uroviricota</taxon>
        <taxon>Caudoviricetes</taxon>
        <taxon>Mccleskeyvirinae</taxon>
        <taxon>Unaquatrovirus</taxon>
        <taxon>Unaquatrovirus Ln9</taxon>
    </lineage>
</organism>
<dbReference type="Proteomes" id="UP000203142">
    <property type="component" value="Segment"/>
</dbReference>
<name>A0A0D3MJU8_9CAUD</name>
<evidence type="ECO:0000313" key="1">
    <source>
        <dbReference type="EMBL" id="AIM50877.1"/>
    </source>
</evidence>
<keyword evidence="1" id="KW-0675">Receptor</keyword>
<dbReference type="GeneID" id="24723712"/>
<protein>
    <submittedName>
        <fullName evidence="1">Receptor-binding tail protein</fullName>
    </submittedName>
</protein>
<dbReference type="OrthoDB" id="10650at10239"/>
<dbReference type="Gene3D" id="2.60.520.10">
    <property type="entry name" value="Phage fibre proteins"/>
    <property type="match status" value="1"/>
</dbReference>
<evidence type="ECO:0000313" key="2">
    <source>
        <dbReference type="Proteomes" id="UP000203142"/>
    </source>
</evidence>
<keyword evidence="2" id="KW-1185">Reference proteome</keyword>
<dbReference type="KEGG" id="vg:24723712"/>
<dbReference type="RefSeq" id="YP_009149985.1">
    <property type="nucleotide sequence ID" value="NC_027358.1"/>
</dbReference>
<sequence length="256" mass="28608">MTLNTNEIVYTADYMNISPANDAQIYGYGGSYILGGLELRAVTTTSLVLTAGKAIVQGRLFELKANTEYTITPSIDQYIGLEIDLTKENIDDGMGNITNNQFTVKSDTNVYGDTLAGDVSAFVPFYKISADGSTTKRMFKYRDIAKPAWIDPQFSDYDNEQQVMAVKEGKLVQLYGSAQNKYKILVDGKFVNICRLPEGFRPRYQINERHQGSGMNTFWMRITTDGVVSINRFGNTSNIEATPISWWPIGTSFTVE</sequence>
<dbReference type="EMBL" id="KM262192">
    <property type="protein sequence ID" value="AIM50877.1"/>
    <property type="molecule type" value="Genomic_DNA"/>
</dbReference>
<reference evidence="1 2" key="1">
    <citation type="journal article" date="2015" name="Int. J. Food Microbiol.">
        <title>Phages of dairy Leuconostoc mesenteroides: Genomics and factors influencing their adsorption.</title>
        <authorList>
            <person name="Pujato S.A."/>
            <person name="Mercanti D.J."/>
            <person name="Guglielmotti D.M."/>
            <person name="Rousseau G.M."/>
            <person name="Moineau S."/>
            <person name="Reinheimer J.A."/>
            <person name="Quiberoni A.D."/>
        </authorList>
    </citation>
    <scope>NUCLEOTIDE SEQUENCE [LARGE SCALE GENOMIC DNA]</scope>
</reference>
<gene>
    <name evidence="1" type="ORF">Ln9_0028</name>
</gene>
<accession>A0A0D3MJU8</accession>
<proteinExistence type="predicted"/>